<dbReference type="EMBL" id="JAGSXJ010000020">
    <property type="protein sequence ID" value="KAH6679886.1"/>
    <property type="molecule type" value="Genomic_DNA"/>
</dbReference>
<proteinExistence type="predicted"/>
<evidence type="ECO:0000313" key="3">
    <source>
        <dbReference type="EMBL" id="KAH6679886.1"/>
    </source>
</evidence>
<evidence type="ECO:0000256" key="1">
    <source>
        <dbReference type="SAM" id="MobiDB-lite"/>
    </source>
</evidence>
<feature type="compositionally biased region" description="Low complexity" evidence="1">
    <location>
        <begin position="209"/>
        <end position="244"/>
    </location>
</feature>
<keyword evidence="2" id="KW-0732">Signal</keyword>
<evidence type="ECO:0008006" key="5">
    <source>
        <dbReference type="Google" id="ProtNLM"/>
    </source>
</evidence>
<accession>A0A9P8V7X0</accession>
<sequence length="272" mass="28252">MASYTRFLAAFAVLWRLAQAQGFTPPLCIGNITEFPECEKADSIAKKCSDLSQQETIDCFCTQELLNAYVGCKGEFRQCALGNDFDSESDTLIANWQDACGPYLPSGITTPEVAAATKTLEGGLAGNLCVSLAESCAQLSQSITACSSSHTKAAALTSCRCQPSLITLASGCDIDFRETCLMETVTRSNIFEFRLARIDGSLSVAASTSSRTSRASTSGGSAPTSLDFGPETSAGAAATTTSTPGGAGSNGLKRGSQVLGIISVVLTLLLVC</sequence>
<dbReference type="OrthoDB" id="5398531at2759"/>
<gene>
    <name evidence="3" type="ORF">F5X68DRAFT_192968</name>
</gene>
<organism evidence="3 4">
    <name type="scientific">Plectosphaerella plurivora</name>
    <dbReference type="NCBI Taxonomy" id="936078"/>
    <lineage>
        <taxon>Eukaryota</taxon>
        <taxon>Fungi</taxon>
        <taxon>Dikarya</taxon>
        <taxon>Ascomycota</taxon>
        <taxon>Pezizomycotina</taxon>
        <taxon>Sordariomycetes</taxon>
        <taxon>Hypocreomycetidae</taxon>
        <taxon>Glomerellales</taxon>
        <taxon>Plectosphaerellaceae</taxon>
        <taxon>Plectosphaerella</taxon>
    </lineage>
</organism>
<evidence type="ECO:0000313" key="4">
    <source>
        <dbReference type="Proteomes" id="UP000770015"/>
    </source>
</evidence>
<protein>
    <recommendedName>
        <fullName evidence="5">Extracellular membrane protein CFEM domain-containing protein</fullName>
    </recommendedName>
</protein>
<comment type="caution">
    <text evidence="3">The sequence shown here is derived from an EMBL/GenBank/DDBJ whole genome shotgun (WGS) entry which is preliminary data.</text>
</comment>
<name>A0A9P8V7X0_9PEZI</name>
<reference evidence="3" key="1">
    <citation type="journal article" date="2021" name="Nat. Commun.">
        <title>Genetic determinants of endophytism in the Arabidopsis root mycobiome.</title>
        <authorList>
            <person name="Mesny F."/>
            <person name="Miyauchi S."/>
            <person name="Thiergart T."/>
            <person name="Pickel B."/>
            <person name="Atanasova L."/>
            <person name="Karlsson M."/>
            <person name="Huettel B."/>
            <person name="Barry K.W."/>
            <person name="Haridas S."/>
            <person name="Chen C."/>
            <person name="Bauer D."/>
            <person name="Andreopoulos W."/>
            <person name="Pangilinan J."/>
            <person name="LaButti K."/>
            <person name="Riley R."/>
            <person name="Lipzen A."/>
            <person name="Clum A."/>
            <person name="Drula E."/>
            <person name="Henrissat B."/>
            <person name="Kohler A."/>
            <person name="Grigoriev I.V."/>
            <person name="Martin F.M."/>
            <person name="Hacquard S."/>
        </authorList>
    </citation>
    <scope>NUCLEOTIDE SEQUENCE</scope>
    <source>
        <strain evidence="3">MPI-SDFR-AT-0117</strain>
    </source>
</reference>
<keyword evidence="4" id="KW-1185">Reference proteome</keyword>
<dbReference type="AlphaFoldDB" id="A0A9P8V7X0"/>
<evidence type="ECO:0000256" key="2">
    <source>
        <dbReference type="SAM" id="SignalP"/>
    </source>
</evidence>
<feature type="chain" id="PRO_5040490234" description="Extracellular membrane protein CFEM domain-containing protein" evidence="2">
    <location>
        <begin position="21"/>
        <end position="272"/>
    </location>
</feature>
<feature type="signal peptide" evidence="2">
    <location>
        <begin position="1"/>
        <end position="20"/>
    </location>
</feature>
<feature type="region of interest" description="Disordered" evidence="1">
    <location>
        <begin position="209"/>
        <end position="249"/>
    </location>
</feature>
<dbReference type="Proteomes" id="UP000770015">
    <property type="component" value="Unassembled WGS sequence"/>
</dbReference>